<dbReference type="PANTHER" id="PTHR43611">
    <property type="entry name" value="ALPHA-D-GLUCOSE 1-PHOSPHATE PHOSPHATASE"/>
    <property type="match status" value="1"/>
</dbReference>
<sequence length="133" mass="15525">MSISSSKSFFEKVKEDLTIIDFGLEVLEKAQKKGCRTYILSNLSGEFHEWLTHKYPFLQTFNGAVFSYQIHKMKPDFQIYRYLLDKYQLNPQNCLFIDDLEVNVFSAEKVGIDSILFEINDKIKEQLILKGLG</sequence>
<proteinExistence type="predicted"/>
<dbReference type="NCBIfam" id="TIGR01509">
    <property type="entry name" value="HAD-SF-IA-v3"/>
    <property type="match status" value="1"/>
</dbReference>
<evidence type="ECO:0000313" key="1">
    <source>
        <dbReference type="EMBL" id="KIA77240.1"/>
    </source>
</evidence>
<evidence type="ECO:0000313" key="2">
    <source>
        <dbReference type="Proteomes" id="UP000031307"/>
    </source>
</evidence>
<dbReference type="Proteomes" id="UP000031307">
    <property type="component" value="Unassembled WGS sequence"/>
</dbReference>
<accession>A0A0C1C866</accession>
<dbReference type="InterPro" id="IPR036412">
    <property type="entry name" value="HAD-like_sf"/>
</dbReference>
<dbReference type="InterPro" id="IPR023214">
    <property type="entry name" value="HAD_sf"/>
</dbReference>
<name>A0A0C1C866_9BACT</name>
<dbReference type="AlphaFoldDB" id="A0A0C1C866"/>
<reference evidence="1 2" key="1">
    <citation type="journal article" date="2014" name="Mol. Biol. Evol.">
        <title>Massive expansion of Ubiquitination-related gene families within the Chlamydiae.</title>
        <authorList>
            <person name="Domman D."/>
            <person name="Collingro A."/>
            <person name="Lagkouvardos I."/>
            <person name="Gehre L."/>
            <person name="Weinmaier T."/>
            <person name="Rattei T."/>
            <person name="Subtil A."/>
            <person name="Horn M."/>
        </authorList>
    </citation>
    <scope>NUCLEOTIDE SEQUENCE [LARGE SCALE GENOMIC DNA]</scope>
    <source>
        <strain evidence="1 2">OEW1</strain>
    </source>
</reference>
<protein>
    <submittedName>
        <fullName evidence="1">Uncharacterized protein</fullName>
    </submittedName>
</protein>
<dbReference type="EMBL" id="JSAM01000087">
    <property type="protein sequence ID" value="KIA77240.1"/>
    <property type="molecule type" value="Genomic_DNA"/>
</dbReference>
<dbReference type="SUPFAM" id="SSF56784">
    <property type="entry name" value="HAD-like"/>
    <property type="match status" value="1"/>
</dbReference>
<gene>
    <name evidence="1" type="ORF">DB43_GR00070</name>
</gene>
<organism evidence="1 2">
    <name type="scientific">Parachlamydia acanthamoebae</name>
    <dbReference type="NCBI Taxonomy" id="83552"/>
    <lineage>
        <taxon>Bacteria</taxon>
        <taxon>Pseudomonadati</taxon>
        <taxon>Chlamydiota</taxon>
        <taxon>Chlamydiia</taxon>
        <taxon>Parachlamydiales</taxon>
        <taxon>Parachlamydiaceae</taxon>
        <taxon>Parachlamydia</taxon>
    </lineage>
</organism>
<dbReference type="PATRIC" id="fig|83552.4.peg.1604"/>
<dbReference type="InterPro" id="IPR006439">
    <property type="entry name" value="HAD-SF_hydro_IA"/>
</dbReference>
<dbReference type="Gene3D" id="3.40.50.1000">
    <property type="entry name" value="HAD superfamily/HAD-like"/>
    <property type="match status" value="1"/>
</dbReference>
<dbReference type="Pfam" id="PF00702">
    <property type="entry name" value="Hydrolase"/>
    <property type="match status" value="1"/>
</dbReference>
<comment type="caution">
    <text evidence="1">The sequence shown here is derived from an EMBL/GenBank/DDBJ whole genome shotgun (WGS) entry which is preliminary data.</text>
</comment>
<dbReference type="PRINTS" id="PR00413">
    <property type="entry name" value="HADHALOGNASE"/>
</dbReference>
<dbReference type="PANTHER" id="PTHR43611:SF3">
    <property type="entry name" value="FLAVIN MONONUCLEOTIDE HYDROLASE 1, CHLOROPLATIC"/>
    <property type="match status" value="1"/>
</dbReference>